<protein>
    <submittedName>
        <fullName evidence="1">Uncharacterized protein</fullName>
    </submittedName>
</protein>
<organism evidence="1">
    <name type="scientific">Arundo donax</name>
    <name type="common">Giant reed</name>
    <name type="synonym">Donax arundinaceus</name>
    <dbReference type="NCBI Taxonomy" id="35708"/>
    <lineage>
        <taxon>Eukaryota</taxon>
        <taxon>Viridiplantae</taxon>
        <taxon>Streptophyta</taxon>
        <taxon>Embryophyta</taxon>
        <taxon>Tracheophyta</taxon>
        <taxon>Spermatophyta</taxon>
        <taxon>Magnoliopsida</taxon>
        <taxon>Liliopsida</taxon>
        <taxon>Poales</taxon>
        <taxon>Poaceae</taxon>
        <taxon>PACMAD clade</taxon>
        <taxon>Arundinoideae</taxon>
        <taxon>Arundineae</taxon>
        <taxon>Arundo</taxon>
    </lineage>
</organism>
<name>A0A0A8ZPL2_ARUDO</name>
<dbReference type="AlphaFoldDB" id="A0A0A8ZPL2"/>
<reference evidence="1" key="2">
    <citation type="journal article" date="2015" name="Data Brief">
        <title>Shoot transcriptome of the giant reed, Arundo donax.</title>
        <authorList>
            <person name="Barrero R.A."/>
            <person name="Guerrero F.D."/>
            <person name="Moolhuijzen P."/>
            <person name="Goolsby J.A."/>
            <person name="Tidwell J."/>
            <person name="Bellgard S.E."/>
            <person name="Bellgard M.I."/>
        </authorList>
    </citation>
    <scope>NUCLEOTIDE SEQUENCE</scope>
    <source>
        <tissue evidence="1">Shoot tissue taken approximately 20 cm above the soil surface</tissue>
    </source>
</reference>
<proteinExistence type="predicted"/>
<accession>A0A0A8ZPL2</accession>
<dbReference type="EMBL" id="GBRH01259215">
    <property type="protein sequence ID" value="JAD38680.1"/>
    <property type="molecule type" value="Transcribed_RNA"/>
</dbReference>
<reference evidence="1" key="1">
    <citation type="submission" date="2014-09" db="EMBL/GenBank/DDBJ databases">
        <authorList>
            <person name="Magalhaes I.L.F."/>
            <person name="Oliveira U."/>
            <person name="Santos F.R."/>
            <person name="Vidigal T.H.D.A."/>
            <person name="Brescovit A.D."/>
            <person name="Santos A.J."/>
        </authorList>
    </citation>
    <scope>NUCLEOTIDE SEQUENCE</scope>
    <source>
        <tissue evidence="1">Shoot tissue taken approximately 20 cm above the soil surface</tissue>
    </source>
</reference>
<sequence length="62" mass="6882">MAHRSASKHYAIPNAHQGSSFCPLVHPKLCSTVQLSAEAPVPLWTSFSSRCSSNTQLSFHRW</sequence>
<evidence type="ECO:0000313" key="1">
    <source>
        <dbReference type="EMBL" id="JAD38680.1"/>
    </source>
</evidence>